<evidence type="ECO:0000313" key="1">
    <source>
        <dbReference type="EMBL" id="EHQ62310.1"/>
    </source>
</evidence>
<dbReference type="OrthoDB" id="2974001at2"/>
<comment type="caution">
    <text evidence="1">The sequence shown here is derived from an EMBL/GenBank/DDBJ whole genome shotgun (WGS) entry which is preliminary data.</text>
</comment>
<sequence length="78" mass="8950">MKKFEELNAFNSTIVEVDGKEYRTTQDPYVSDDGNTYKAHALDAKGNQYLITWEVIDAETTDESEACEWEKPIDIKSI</sequence>
<dbReference type="RefSeq" id="WP_006676598.1">
    <property type="nucleotide sequence ID" value="NZ_AHKH01000022.1"/>
</dbReference>
<dbReference type="AlphaFoldDB" id="H3SEZ1"/>
<organism evidence="1 2">
    <name type="scientific">Paenibacillus dendritiformis C454</name>
    <dbReference type="NCBI Taxonomy" id="1131935"/>
    <lineage>
        <taxon>Bacteria</taxon>
        <taxon>Bacillati</taxon>
        <taxon>Bacillota</taxon>
        <taxon>Bacilli</taxon>
        <taxon>Bacillales</taxon>
        <taxon>Paenibacillaceae</taxon>
        <taxon>Paenibacillus</taxon>
    </lineage>
</organism>
<dbReference type="EMBL" id="AHKH01000022">
    <property type="protein sequence ID" value="EHQ62310.1"/>
    <property type="molecule type" value="Genomic_DNA"/>
</dbReference>
<dbReference type="STRING" id="1131935.PDENDC454_10480"/>
<evidence type="ECO:0000313" key="2">
    <source>
        <dbReference type="Proteomes" id="UP000003900"/>
    </source>
</evidence>
<accession>H3SEZ1</accession>
<reference evidence="1 2" key="1">
    <citation type="journal article" date="2012" name="J. Bacteriol.">
        <title>Genome Sequence of the Pattern-Forming Social Bacterium Paenibacillus dendritiformis C454 Chiral Morphotype.</title>
        <authorList>
            <person name="Sirota-Madi A."/>
            <person name="Olender T."/>
            <person name="Helman Y."/>
            <person name="Brainis I."/>
            <person name="Finkelshtein A."/>
            <person name="Roth D."/>
            <person name="Hagai E."/>
            <person name="Leshkowitz D."/>
            <person name="Brodsky L."/>
            <person name="Galatenko V."/>
            <person name="Nikolaev V."/>
            <person name="Gutnick D.L."/>
            <person name="Lancet D."/>
            <person name="Ben-Jacob E."/>
        </authorList>
    </citation>
    <scope>NUCLEOTIDE SEQUENCE [LARGE SCALE GENOMIC DNA]</scope>
    <source>
        <strain evidence="1 2">C454</strain>
    </source>
</reference>
<dbReference type="Proteomes" id="UP000003900">
    <property type="component" value="Unassembled WGS sequence"/>
</dbReference>
<dbReference type="PATRIC" id="fig|1131935.3.peg.2154"/>
<name>H3SEZ1_9BACL</name>
<keyword evidence="2" id="KW-1185">Reference proteome</keyword>
<protein>
    <submittedName>
        <fullName evidence="1">Uncharacterized protein</fullName>
    </submittedName>
</protein>
<proteinExistence type="predicted"/>
<gene>
    <name evidence="1" type="ORF">PDENDC454_10480</name>
</gene>